<evidence type="ECO:0000259" key="5">
    <source>
        <dbReference type="Pfam" id="PF01979"/>
    </source>
</evidence>
<dbReference type="GO" id="GO:0004157">
    <property type="term" value="F:dihydropyrimidinase activity"/>
    <property type="evidence" value="ECO:0007669"/>
    <property type="project" value="UniProtKB-EC"/>
</dbReference>
<dbReference type="SUPFAM" id="SSF51338">
    <property type="entry name" value="Composite domain of metallo-dependent hydrolases"/>
    <property type="match status" value="1"/>
</dbReference>
<dbReference type="EC" id="3.5.2.2" evidence="6"/>
<keyword evidence="3" id="KW-0479">Metal-binding</keyword>
<dbReference type="RefSeq" id="WP_386734589.1">
    <property type="nucleotide sequence ID" value="NZ_JBHRXI010000004.1"/>
</dbReference>
<comment type="caution">
    <text evidence="6">The sequence shown here is derived from an EMBL/GenBank/DDBJ whole genome shotgun (WGS) entry which is preliminary data.</text>
</comment>
<evidence type="ECO:0000256" key="4">
    <source>
        <dbReference type="ARBA" id="ARBA00022801"/>
    </source>
</evidence>
<protein>
    <submittedName>
        <fullName evidence="6">Dihydropyrimidinase</fullName>
        <ecNumber evidence="6">3.5.2.2</ecNumber>
    </submittedName>
</protein>
<sequence length="461" mass="49965">MTTPAYDTVIRNGILGSDSGLAEGDIAIRDGRIAALGLGLASGLNEIDAQGRIVLPGGVDTHCHIEQMSGAGVMNADTFETATRSALWGGTTTTVSFAAQHPGQRIGTVLEAYRKLAKTGAMTDHAFHMIVADTSGENMSDLAHAIDGGNRSIKIFTTYDKVRLADAEILTTMRVAKEHGALVCVHAENDAMIREATARLIAEGRTAPRDHADSHPRLAELEAIERMCRLSELTGQRLMIFHVSTREGVEIIRAARARGVPVHAETCTHYLFQTRDILDRPDGAKFLCSPPQRDQVDQDALWTALGHDELELVTSDHAPYRMDETGKFLHGRDAPFNKIANGQPGLELRLPLLFDAMVSRGRLGLARFVEVTATAPARIFGLETKGAIAVGKDADLVLWNPEREHVLPEALHDNVGYNPFAGQRLKGHADIVLRRGETVIADGVLHAQPGSGRWLSMRQAG</sequence>
<gene>
    <name evidence="6" type="primary">hydA</name>
    <name evidence="6" type="ORF">ACFORG_06585</name>
</gene>
<evidence type="ECO:0000313" key="6">
    <source>
        <dbReference type="EMBL" id="MFC3613421.1"/>
    </source>
</evidence>
<dbReference type="Pfam" id="PF01979">
    <property type="entry name" value="Amidohydro_1"/>
    <property type="match status" value="1"/>
</dbReference>
<evidence type="ECO:0000256" key="1">
    <source>
        <dbReference type="ARBA" id="ARBA00001947"/>
    </source>
</evidence>
<dbReference type="Gene3D" id="3.20.20.140">
    <property type="entry name" value="Metal-dependent hydrolases"/>
    <property type="match status" value="1"/>
</dbReference>
<dbReference type="Gene3D" id="2.30.40.10">
    <property type="entry name" value="Urease, subunit C, domain 1"/>
    <property type="match status" value="1"/>
</dbReference>
<dbReference type="Proteomes" id="UP001595629">
    <property type="component" value="Unassembled WGS sequence"/>
</dbReference>
<name>A0ABV7TEK4_9RHOB</name>
<dbReference type="InterPro" id="IPR011059">
    <property type="entry name" value="Metal-dep_hydrolase_composite"/>
</dbReference>
<evidence type="ECO:0000313" key="7">
    <source>
        <dbReference type="Proteomes" id="UP001595629"/>
    </source>
</evidence>
<comment type="cofactor">
    <cofactor evidence="1">
        <name>Zn(2+)</name>
        <dbReference type="ChEBI" id="CHEBI:29105"/>
    </cofactor>
</comment>
<accession>A0ABV7TEK4</accession>
<dbReference type="InterPro" id="IPR006680">
    <property type="entry name" value="Amidohydro-rel"/>
</dbReference>
<proteinExistence type="inferred from homology"/>
<reference evidence="7" key="1">
    <citation type="journal article" date="2019" name="Int. J. Syst. Evol. Microbiol.">
        <title>The Global Catalogue of Microorganisms (GCM) 10K type strain sequencing project: providing services to taxonomists for standard genome sequencing and annotation.</title>
        <authorList>
            <consortium name="The Broad Institute Genomics Platform"/>
            <consortium name="The Broad Institute Genome Sequencing Center for Infectious Disease"/>
            <person name="Wu L."/>
            <person name="Ma J."/>
        </authorList>
    </citation>
    <scope>NUCLEOTIDE SEQUENCE [LARGE SCALE GENOMIC DNA]</scope>
    <source>
        <strain evidence="7">KCTC 42911</strain>
    </source>
</reference>
<dbReference type="InterPro" id="IPR032466">
    <property type="entry name" value="Metal_Hydrolase"/>
</dbReference>
<organism evidence="6 7">
    <name type="scientific">Lutimaribacter marinistellae</name>
    <dbReference type="NCBI Taxonomy" id="1820329"/>
    <lineage>
        <taxon>Bacteria</taxon>
        <taxon>Pseudomonadati</taxon>
        <taxon>Pseudomonadota</taxon>
        <taxon>Alphaproteobacteria</taxon>
        <taxon>Rhodobacterales</taxon>
        <taxon>Roseobacteraceae</taxon>
        <taxon>Lutimaribacter</taxon>
    </lineage>
</organism>
<dbReference type="PANTHER" id="PTHR11647">
    <property type="entry name" value="HYDRANTOINASE/DIHYDROPYRIMIDINASE FAMILY MEMBER"/>
    <property type="match status" value="1"/>
</dbReference>
<keyword evidence="7" id="KW-1185">Reference proteome</keyword>
<feature type="domain" description="Amidohydrolase-related" evidence="5">
    <location>
        <begin position="53"/>
        <end position="439"/>
    </location>
</feature>
<evidence type="ECO:0000256" key="2">
    <source>
        <dbReference type="ARBA" id="ARBA00008829"/>
    </source>
</evidence>
<dbReference type="InterPro" id="IPR011778">
    <property type="entry name" value="Hydantoinase/dihydroPyrase"/>
</dbReference>
<keyword evidence="4 6" id="KW-0378">Hydrolase</keyword>
<dbReference type="EMBL" id="JBHRXI010000004">
    <property type="protein sequence ID" value="MFC3613421.1"/>
    <property type="molecule type" value="Genomic_DNA"/>
</dbReference>
<evidence type="ECO:0000256" key="3">
    <source>
        <dbReference type="ARBA" id="ARBA00022723"/>
    </source>
</evidence>
<dbReference type="InterPro" id="IPR050378">
    <property type="entry name" value="Metallo-dep_Hydrolases_sf"/>
</dbReference>
<dbReference type="PANTHER" id="PTHR11647:SF1">
    <property type="entry name" value="COLLAPSIN RESPONSE MEDIATOR PROTEIN"/>
    <property type="match status" value="1"/>
</dbReference>
<dbReference type="SUPFAM" id="SSF51556">
    <property type="entry name" value="Metallo-dependent hydrolases"/>
    <property type="match status" value="1"/>
</dbReference>
<comment type="similarity">
    <text evidence="2">Belongs to the metallo-dependent hydrolases superfamily. Hydantoinase/dihydropyrimidinase family.</text>
</comment>
<dbReference type="NCBIfam" id="TIGR02033">
    <property type="entry name" value="D-hydantoinase"/>
    <property type="match status" value="1"/>
</dbReference>